<dbReference type="EMBL" id="JANQDX010000001">
    <property type="protein sequence ID" value="KAL0928461.1"/>
    <property type="molecule type" value="Genomic_DNA"/>
</dbReference>
<organism evidence="2 4">
    <name type="scientific">Dendrobium thyrsiflorum</name>
    <name type="common">Pinecone-like raceme dendrobium</name>
    <name type="synonym">Orchid</name>
    <dbReference type="NCBI Taxonomy" id="117978"/>
    <lineage>
        <taxon>Eukaryota</taxon>
        <taxon>Viridiplantae</taxon>
        <taxon>Streptophyta</taxon>
        <taxon>Embryophyta</taxon>
        <taxon>Tracheophyta</taxon>
        <taxon>Spermatophyta</taxon>
        <taxon>Magnoliopsida</taxon>
        <taxon>Liliopsida</taxon>
        <taxon>Asparagales</taxon>
        <taxon>Orchidaceae</taxon>
        <taxon>Epidendroideae</taxon>
        <taxon>Malaxideae</taxon>
        <taxon>Dendrobiinae</taxon>
        <taxon>Dendrobium</taxon>
    </lineage>
</organism>
<keyword evidence="4" id="KW-1185">Reference proteome</keyword>
<evidence type="ECO:0000256" key="1">
    <source>
        <dbReference type="SAM" id="MobiDB-lite"/>
    </source>
</evidence>
<dbReference type="EMBL" id="JANQDX010000001">
    <property type="protein sequence ID" value="KAL0928465.1"/>
    <property type="molecule type" value="Genomic_DNA"/>
</dbReference>
<evidence type="ECO:0000313" key="4">
    <source>
        <dbReference type="Proteomes" id="UP001552299"/>
    </source>
</evidence>
<dbReference type="AlphaFoldDB" id="A0ABD0W6A6"/>
<comment type="caution">
    <text evidence="2">The sequence shown here is derived from an EMBL/GenBank/DDBJ whole genome shotgun (WGS) entry which is preliminary data.</text>
</comment>
<proteinExistence type="predicted"/>
<dbReference type="Proteomes" id="UP001552299">
    <property type="component" value="Unassembled WGS sequence"/>
</dbReference>
<accession>A0ABD0W6A6</accession>
<feature type="region of interest" description="Disordered" evidence="1">
    <location>
        <begin position="1"/>
        <end position="28"/>
    </location>
</feature>
<protein>
    <submittedName>
        <fullName evidence="2">Uncharacterized protein</fullName>
    </submittedName>
</protein>
<evidence type="ECO:0000313" key="3">
    <source>
        <dbReference type="EMBL" id="KAL0928465.1"/>
    </source>
</evidence>
<evidence type="ECO:0000313" key="2">
    <source>
        <dbReference type="EMBL" id="KAL0928461.1"/>
    </source>
</evidence>
<name>A0ABD0W6A6_DENTH</name>
<sequence length="106" mass="11710">MVSGKRTPNEDEDGQHSTPKGVDSGHSLMGTSDEKFIVDVVHFPFLPLLKGLSHVALEVAGLPLPLFPWPILPPSPTPSNFLREIRVFARKLNKDCKKTLQQLSNP</sequence>
<gene>
    <name evidence="2" type="ORF">M5K25_000343</name>
    <name evidence="3" type="ORF">M5K25_000349</name>
</gene>
<reference evidence="2 4" key="1">
    <citation type="journal article" date="2024" name="Plant Biotechnol. J.">
        <title>Dendrobium thyrsiflorum genome and its molecular insights into genes involved in important horticultural traits.</title>
        <authorList>
            <person name="Chen B."/>
            <person name="Wang J.Y."/>
            <person name="Zheng P.J."/>
            <person name="Li K.L."/>
            <person name="Liang Y.M."/>
            <person name="Chen X.F."/>
            <person name="Zhang C."/>
            <person name="Zhao X."/>
            <person name="He X."/>
            <person name="Zhang G.Q."/>
            <person name="Liu Z.J."/>
            <person name="Xu Q."/>
        </authorList>
    </citation>
    <scope>NUCLEOTIDE SEQUENCE [LARGE SCALE GENOMIC DNA]</scope>
    <source>
        <strain evidence="2">GZMU011</strain>
    </source>
</reference>